<dbReference type="EMBL" id="JACXAE010000134">
    <property type="protein sequence ID" value="MBD2778781.1"/>
    <property type="molecule type" value="Genomic_DNA"/>
</dbReference>
<protein>
    <recommendedName>
        <fullName evidence="4">Antitoxin</fullName>
    </recommendedName>
</protein>
<gene>
    <name evidence="2" type="ORF">ICL16_43750</name>
</gene>
<dbReference type="Proteomes" id="UP000629098">
    <property type="component" value="Unassembled WGS sequence"/>
</dbReference>
<reference evidence="2" key="1">
    <citation type="submission" date="2020-09" db="EMBL/GenBank/DDBJ databases">
        <title>Iningainema tapete sp. nov. (Scytonemataceae, Cyanobacteria) from greenhouses in central Florida (USA) produces two types of nodularin with biosynthetic potential for microcystin-LR and anabaenopeptins.</title>
        <authorList>
            <person name="Berthold D.E."/>
            <person name="Lefler F.W."/>
            <person name="Huang I.-S."/>
            <person name="Abdulla H."/>
            <person name="Zimba P.V."/>
            <person name="Laughinghouse H.D. IV."/>
        </authorList>
    </citation>
    <scope>NUCLEOTIDE SEQUENCE</scope>
    <source>
        <strain evidence="2">BLCCT55</strain>
    </source>
</reference>
<comment type="similarity">
    <text evidence="1">Belongs to the phD/YefM antitoxin family.</text>
</comment>
<sequence>MKTIELSTASQSLSAYAQEFDDEMIVLTMHGKAIAAVVSLKELDPESLSLSMNPEFMAIIQKARQEFKAGKKLSLEEMKREVL</sequence>
<dbReference type="InterPro" id="IPR036165">
    <property type="entry name" value="YefM-like_sf"/>
</dbReference>
<proteinExistence type="inferred from homology"/>
<organism evidence="2 3">
    <name type="scientific">Iningainema tapete BLCC-T55</name>
    <dbReference type="NCBI Taxonomy" id="2748662"/>
    <lineage>
        <taxon>Bacteria</taxon>
        <taxon>Bacillati</taxon>
        <taxon>Cyanobacteriota</taxon>
        <taxon>Cyanophyceae</taxon>
        <taxon>Nostocales</taxon>
        <taxon>Scytonemataceae</taxon>
        <taxon>Iningainema tapete</taxon>
    </lineage>
</organism>
<evidence type="ECO:0000313" key="3">
    <source>
        <dbReference type="Proteomes" id="UP000629098"/>
    </source>
</evidence>
<dbReference type="AlphaFoldDB" id="A0A8J6XT93"/>
<dbReference type="RefSeq" id="WP_190838866.1">
    <property type="nucleotide sequence ID" value="NZ_CAWPPI010000134.1"/>
</dbReference>
<evidence type="ECO:0000256" key="1">
    <source>
        <dbReference type="ARBA" id="ARBA00009981"/>
    </source>
</evidence>
<evidence type="ECO:0000313" key="2">
    <source>
        <dbReference type="EMBL" id="MBD2778781.1"/>
    </source>
</evidence>
<accession>A0A8J6XT93</accession>
<dbReference type="SUPFAM" id="SSF143120">
    <property type="entry name" value="YefM-like"/>
    <property type="match status" value="1"/>
</dbReference>
<comment type="caution">
    <text evidence="2">The sequence shown here is derived from an EMBL/GenBank/DDBJ whole genome shotgun (WGS) entry which is preliminary data.</text>
</comment>
<name>A0A8J6XT93_9CYAN</name>
<evidence type="ECO:0008006" key="4">
    <source>
        <dbReference type="Google" id="ProtNLM"/>
    </source>
</evidence>
<keyword evidence="3" id="KW-1185">Reference proteome</keyword>